<gene>
    <name evidence="2" type="ORF">SAMN05192568_102379</name>
</gene>
<feature type="region of interest" description="Disordered" evidence="1">
    <location>
        <begin position="1"/>
        <end position="58"/>
    </location>
</feature>
<evidence type="ECO:0000256" key="1">
    <source>
        <dbReference type="SAM" id="MobiDB-lite"/>
    </source>
</evidence>
<dbReference type="AlphaFoldDB" id="A0A1I4P6S8"/>
<organism evidence="2 3">
    <name type="scientific">Methylobacterium pseudosasicola</name>
    <dbReference type="NCBI Taxonomy" id="582667"/>
    <lineage>
        <taxon>Bacteria</taxon>
        <taxon>Pseudomonadati</taxon>
        <taxon>Pseudomonadota</taxon>
        <taxon>Alphaproteobacteria</taxon>
        <taxon>Hyphomicrobiales</taxon>
        <taxon>Methylobacteriaceae</taxon>
        <taxon>Methylobacterium</taxon>
    </lineage>
</organism>
<name>A0A1I4P6S8_9HYPH</name>
<evidence type="ECO:0000313" key="3">
    <source>
        <dbReference type="Proteomes" id="UP000199048"/>
    </source>
</evidence>
<evidence type="ECO:0008006" key="4">
    <source>
        <dbReference type="Google" id="ProtNLM"/>
    </source>
</evidence>
<reference evidence="3" key="1">
    <citation type="submission" date="2016-10" db="EMBL/GenBank/DDBJ databases">
        <authorList>
            <person name="Varghese N."/>
            <person name="Submissions S."/>
        </authorList>
    </citation>
    <scope>NUCLEOTIDE SEQUENCE [LARGE SCALE GENOMIC DNA]</scope>
    <source>
        <strain evidence="3">BL36</strain>
    </source>
</reference>
<dbReference type="EMBL" id="FOTK01000023">
    <property type="protein sequence ID" value="SFM23462.1"/>
    <property type="molecule type" value="Genomic_DNA"/>
</dbReference>
<dbReference type="STRING" id="582667.SAMN05192568_102379"/>
<proteinExistence type="predicted"/>
<evidence type="ECO:0000313" key="2">
    <source>
        <dbReference type="EMBL" id="SFM23462.1"/>
    </source>
</evidence>
<protein>
    <recommendedName>
        <fullName evidence="4">TnsA endonuclease N terminal</fullName>
    </recommendedName>
</protein>
<sequence length="271" mass="29693">MSLGARGTNPVTDMTYEPHPSCDIETRTTSPRTGPVTPRAPAPLSGAPPFTPPLGSSASRRIVVPRKGSLRGALVTRGEHRRVIVFESELEHKVLLVLLARPDVVEVREQVAPVTYRDADGVERQHRFDFLVRRRDGQRILVAVKPWEIALAHDLDDLVRRIARHVPRALADRATWMSERDVPRDAVFNASLIHCVRADGIPEHDKVVEDIASTLVGTTTVACLVAASGLAGDGFRAVVRLVDRGLLRIIGNGRLDYGTKIERTTGPGSRP</sequence>
<dbReference type="Proteomes" id="UP000199048">
    <property type="component" value="Unassembled WGS sequence"/>
</dbReference>
<keyword evidence="3" id="KW-1185">Reference proteome</keyword>
<accession>A0A1I4P6S8</accession>